<dbReference type="PROSITE" id="PS50175">
    <property type="entry name" value="ASP_PROT_RETROV"/>
    <property type="match status" value="1"/>
</dbReference>
<feature type="domain" description="Reverse transcriptase" evidence="15">
    <location>
        <begin position="438"/>
        <end position="615"/>
    </location>
</feature>
<dbReference type="CDD" id="cd06094">
    <property type="entry name" value="RP_Saci_like"/>
    <property type="match status" value="1"/>
</dbReference>
<dbReference type="AlphaFoldDB" id="A0ABD0SDQ7"/>
<dbReference type="EMBL" id="JBEDNZ010000023">
    <property type="protein sequence ID" value="KAL0812158.1"/>
    <property type="molecule type" value="Genomic_DNA"/>
</dbReference>
<dbReference type="InterPro" id="IPR043502">
    <property type="entry name" value="DNA/RNA_pol_sf"/>
</dbReference>
<dbReference type="GO" id="GO:0003964">
    <property type="term" value="F:RNA-directed DNA polymerase activity"/>
    <property type="evidence" value="ECO:0007669"/>
    <property type="project" value="UniProtKB-KW"/>
</dbReference>
<dbReference type="GO" id="GO:0003723">
    <property type="term" value="F:RNA binding"/>
    <property type="evidence" value="ECO:0007669"/>
    <property type="project" value="UniProtKB-KW"/>
</dbReference>
<dbReference type="SUPFAM" id="SSF50630">
    <property type="entry name" value="Acid proteases"/>
    <property type="match status" value="1"/>
</dbReference>
<feature type="region of interest" description="Disordered" evidence="13">
    <location>
        <begin position="395"/>
        <end position="415"/>
    </location>
</feature>
<dbReference type="PANTHER" id="PTHR37984:SF5">
    <property type="entry name" value="PROTEIN NYNRIN-LIKE"/>
    <property type="match status" value="1"/>
</dbReference>
<protein>
    <recommendedName>
        <fullName evidence="1">RNA-directed DNA polymerase</fullName>
        <ecNumber evidence="1">2.7.7.49</ecNumber>
    </recommendedName>
</protein>
<keyword evidence="11" id="KW-0695">RNA-directed DNA polymerase</keyword>
<dbReference type="Gene3D" id="3.30.70.270">
    <property type="match status" value="1"/>
</dbReference>
<dbReference type="FunFam" id="3.10.10.10:FF:000007">
    <property type="entry name" value="Retrovirus-related Pol polyprotein from transposon 17.6-like Protein"/>
    <property type="match status" value="1"/>
</dbReference>
<keyword evidence="8" id="KW-0460">Magnesium</keyword>
<evidence type="ECO:0000256" key="12">
    <source>
        <dbReference type="ARBA" id="ARBA00023268"/>
    </source>
</evidence>
<sequence>MERQQNDFEPAPQLQPEEKEVSTVSLQARIPAFWRAQPKLWFAQFEAVVSSCKISDEQKYNLVIPVLERIDIEQVSDIICKPPASGKYLALKRRLLSVYEESESRQFQKLLSGLELGDQKPTQLLRIMRDLAGEKVPDDALKVLWMGHLPSQVRAVLSVSTESSLDTLAMMADKMMEHTDRTTIAEIAPTQSTSQDPHYELLSKQIEKLSLEIAAIRQSRTNYRPTVCKKTVGKLTPTPTVADVGVTKLNNRLCITEKNTGERFLVDTGADISVLATKNKRKPIASPYNLFAANNTPIRTYGEKTLQLNLGLRRNFKWTFIVADVKTSILGADFLRHYKLLVDLHHKKLIDSVTELSVNAVEIQTSQNVSIHLVEPSHRYHDILQTYKEVLKPTSMKKPAKHSVKHHIETSGPPLFARPRPLPPDKYHAAKAEFQSMMEQGICQPSKSPWASPLHVVKKKDGTLRICGDYRRLNAVTLPDRYPLPRIQDFTYKLHGMKIFSKIDLKSAFFWIPMAEDDIMKTAITTPFGLFEFTRMTFGLRNAPQTFQRFMHEVLQGLDCCFCFVDDLLVFSETEKLHENHLHLVLERLSKYGVGINIEKCKFGESKLNYLGYEVTSQGIKPTEERIEAILNFPKPTNIQELRRFLGMLNFYHDCLPKQAELQIELNKLLHNKKKKDKTPIQWTNKLEASFEKCRQSISNATILTHPVSGAPLCIMSDASDQSVGAVLQQKIDDLGISRLRTTAYHPQSNGIVERWHRSLKAALIARGNRNHWTQELPTVLLGLRNAIHRQTNHSAAIMTYGTSLRLPGDFFTPTKSINNNNDDPEFIRKLNEAMSSLNNNTAVSTTQRSSFIPDQLSTCTHVFIRTDASRKSLTPPYEGPFEVIEKQHKHFKIKLPRREANVSVDRLKPAFMLTSEDQPEESPSYVTRSGRIVKPTRNVRFS</sequence>
<dbReference type="Gene3D" id="3.10.10.10">
    <property type="entry name" value="HIV Type 1 Reverse Transcriptase, subunit A, domain 1"/>
    <property type="match status" value="1"/>
</dbReference>
<dbReference type="GO" id="GO:0006508">
    <property type="term" value="P:proteolysis"/>
    <property type="evidence" value="ECO:0007669"/>
    <property type="project" value="UniProtKB-KW"/>
</dbReference>
<feature type="region of interest" description="Disordered" evidence="13">
    <location>
        <begin position="1"/>
        <end position="20"/>
    </location>
</feature>
<keyword evidence="3" id="KW-0808">Transferase</keyword>
<dbReference type="InterPro" id="IPR001584">
    <property type="entry name" value="Integrase_cat-core"/>
</dbReference>
<keyword evidence="12" id="KW-0511">Multifunctional enzyme</keyword>
<keyword evidence="5" id="KW-0540">Nuclease</keyword>
<name>A0ABD0SDQ7_LOXSC</name>
<keyword evidence="2" id="KW-0645">Protease</keyword>
<dbReference type="InterPro" id="IPR001995">
    <property type="entry name" value="Peptidase_A2_cat"/>
</dbReference>
<dbReference type="GO" id="GO:0008233">
    <property type="term" value="F:peptidase activity"/>
    <property type="evidence" value="ECO:0007669"/>
    <property type="project" value="UniProtKB-KW"/>
</dbReference>
<evidence type="ECO:0000256" key="8">
    <source>
        <dbReference type="ARBA" id="ARBA00022842"/>
    </source>
</evidence>
<evidence type="ECO:0000256" key="9">
    <source>
        <dbReference type="ARBA" id="ARBA00022884"/>
    </source>
</evidence>
<evidence type="ECO:0000256" key="1">
    <source>
        <dbReference type="ARBA" id="ARBA00012493"/>
    </source>
</evidence>
<dbReference type="PROSITE" id="PS50994">
    <property type="entry name" value="INTEGRASE"/>
    <property type="match status" value="1"/>
</dbReference>
<dbReference type="EC" id="2.7.7.49" evidence="1"/>
<dbReference type="InterPro" id="IPR034132">
    <property type="entry name" value="RP_Saci-like"/>
</dbReference>
<keyword evidence="6" id="KW-0255">Endonuclease</keyword>
<dbReference type="InterPro" id="IPR001969">
    <property type="entry name" value="Aspartic_peptidase_AS"/>
</dbReference>
<dbReference type="InterPro" id="IPR036397">
    <property type="entry name" value="RNaseH_sf"/>
</dbReference>
<dbReference type="FunFam" id="2.40.70.10:FF:000130">
    <property type="entry name" value="Retrovirus-related Pol polyprotein from transposon opus-like Protein"/>
    <property type="match status" value="1"/>
</dbReference>
<dbReference type="GO" id="GO:0015074">
    <property type="term" value="P:DNA integration"/>
    <property type="evidence" value="ECO:0007669"/>
    <property type="project" value="UniProtKB-KW"/>
</dbReference>
<evidence type="ECO:0000259" key="16">
    <source>
        <dbReference type="PROSITE" id="PS50994"/>
    </source>
</evidence>
<dbReference type="Pfam" id="PF17919">
    <property type="entry name" value="RT_RNaseH_2"/>
    <property type="match status" value="1"/>
</dbReference>
<dbReference type="Proteomes" id="UP001549921">
    <property type="component" value="Unassembled WGS sequence"/>
</dbReference>
<dbReference type="GO" id="GO:0004519">
    <property type="term" value="F:endonuclease activity"/>
    <property type="evidence" value="ECO:0007669"/>
    <property type="project" value="UniProtKB-KW"/>
</dbReference>
<dbReference type="InterPro" id="IPR043128">
    <property type="entry name" value="Rev_trsase/Diguanyl_cyclase"/>
</dbReference>
<dbReference type="InterPro" id="IPR055469">
    <property type="entry name" value="DUF7041"/>
</dbReference>
<evidence type="ECO:0000313" key="18">
    <source>
        <dbReference type="Proteomes" id="UP001549921"/>
    </source>
</evidence>
<evidence type="ECO:0000256" key="10">
    <source>
        <dbReference type="ARBA" id="ARBA00022908"/>
    </source>
</evidence>
<dbReference type="CDD" id="cd01647">
    <property type="entry name" value="RT_LTR"/>
    <property type="match status" value="1"/>
</dbReference>
<reference evidence="17 18" key="1">
    <citation type="submission" date="2024-06" db="EMBL/GenBank/DDBJ databases">
        <title>A chromosome-level genome assembly of beet webworm, Loxostege sticticalis.</title>
        <authorList>
            <person name="Zhang Y."/>
        </authorList>
    </citation>
    <scope>NUCLEOTIDE SEQUENCE [LARGE SCALE GENOMIC DNA]</scope>
    <source>
        <strain evidence="17">AQ028</strain>
        <tissue evidence="17">Male pupae</tissue>
    </source>
</reference>
<keyword evidence="7" id="KW-0378">Hydrolase</keyword>
<dbReference type="Pfam" id="PF23055">
    <property type="entry name" value="DUF7041"/>
    <property type="match status" value="1"/>
</dbReference>
<evidence type="ECO:0000256" key="3">
    <source>
        <dbReference type="ARBA" id="ARBA00022679"/>
    </source>
</evidence>
<dbReference type="SUPFAM" id="SSF56672">
    <property type="entry name" value="DNA/RNA polymerases"/>
    <property type="match status" value="1"/>
</dbReference>
<dbReference type="InterPro" id="IPR000477">
    <property type="entry name" value="RT_dom"/>
</dbReference>
<gene>
    <name evidence="17" type="ORF">ABMA28_009535</name>
</gene>
<evidence type="ECO:0000256" key="2">
    <source>
        <dbReference type="ARBA" id="ARBA00022670"/>
    </source>
</evidence>
<accession>A0ABD0SDQ7</accession>
<keyword evidence="9" id="KW-0694">RNA-binding</keyword>
<feature type="domain" description="Integrase catalytic" evidence="16">
    <location>
        <begin position="710"/>
        <end position="816"/>
    </location>
</feature>
<evidence type="ECO:0000256" key="4">
    <source>
        <dbReference type="ARBA" id="ARBA00022695"/>
    </source>
</evidence>
<dbReference type="PROSITE" id="PS00141">
    <property type="entry name" value="ASP_PROTEASE"/>
    <property type="match status" value="1"/>
</dbReference>
<dbReference type="Pfam" id="PF00078">
    <property type="entry name" value="RVT_1"/>
    <property type="match status" value="1"/>
</dbReference>
<evidence type="ECO:0000256" key="6">
    <source>
        <dbReference type="ARBA" id="ARBA00022759"/>
    </source>
</evidence>
<dbReference type="Gene3D" id="2.40.70.10">
    <property type="entry name" value="Acid Proteases"/>
    <property type="match status" value="1"/>
</dbReference>
<dbReference type="PROSITE" id="PS50878">
    <property type="entry name" value="RT_POL"/>
    <property type="match status" value="1"/>
</dbReference>
<evidence type="ECO:0000259" key="14">
    <source>
        <dbReference type="PROSITE" id="PS50175"/>
    </source>
</evidence>
<dbReference type="FunFam" id="3.30.70.270:FF:000020">
    <property type="entry name" value="Transposon Tf2-6 polyprotein-like Protein"/>
    <property type="match status" value="1"/>
</dbReference>
<evidence type="ECO:0000256" key="13">
    <source>
        <dbReference type="SAM" id="MobiDB-lite"/>
    </source>
</evidence>
<keyword evidence="4" id="KW-0548">Nucleotidyltransferase</keyword>
<comment type="caution">
    <text evidence="17">The sequence shown here is derived from an EMBL/GenBank/DDBJ whole genome shotgun (WGS) entry which is preliminary data.</text>
</comment>
<organism evidence="17 18">
    <name type="scientific">Loxostege sticticalis</name>
    <name type="common">Beet webworm moth</name>
    <dbReference type="NCBI Taxonomy" id="481309"/>
    <lineage>
        <taxon>Eukaryota</taxon>
        <taxon>Metazoa</taxon>
        <taxon>Ecdysozoa</taxon>
        <taxon>Arthropoda</taxon>
        <taxon>Hexapoda</taxon>
        <taxon>Insecta</taxon>
        <taxon>Pterygota</taxon>
        <taxon>Neoptera</taxon>
        <taxon>Endopterygota</taxon>
        <taxon>Lepidoptera</taxon>
        <taxon>Glossata</taxon>
        <taxon>Ditrysia</taxon>
        <taxon>Pyraloidea</taxon>
        <taxon>Crambidae</taxon>
        <taxon>Pyraustinae</taxon>
        <taxon>Loxostege</taxon>
    </lineage>
</organism>
<feature type="domain" description="Peptidase A2" evidence="14">
    <location>
        <begin position="262"/>
        <end position="334"/>
    </location>
</feature>
<proteinExistence type="predicted"/>
<dbReference type="PANTHER" id="PTHR37984">
    <property type="entry name" value="PROTEIN CBG26694"/>
    <property type="match status" value="1"/>
</dbReference>
<dbReference type="Gene3D" id="3.30.420.10">
    <property type="entry name" value="Ribonuclease H-like superfamily/Ribonuclease H"/>
    <property type="match status" value="1"/>
</dbReference>
<dbReference type="InterPro" id="IPR021109">
    <property type="entry name" value="Peptidase_aspartic_dom_sf"/>
</dbReference>
<evidence type="ECO:0000256" key="7">
    <source>
        <dbReference type="ARBA" id="ARBA00022801"/>
    </source>
</evidence>
<evidence type="ECO:0000259" key="15">
    <source>
        <dbReference type="PROSITE" id="PS50878"/>
    </source>
</evidence>
<evidence type="ECO:0000256" key="5">
    <source>
        <dbReference type="ARBA" id="ARBA00022722"/>
    </source>
</evidence>
<evidence type="ECO:0000256" key="11">
    <source>
        <dbReference type="ARBA" id="ARBA00022918"/>
    </source>
</evidence>
<dbReference type="InterPro" id="IPR041577">
    <property type="entry name" value="RT_RNaseH_2"/>
</dbReference>
<dbReference type="InterPro" id="IPR050951">
    <property type="entry name" value="Retrovirus_Pol_polyprotein"/>
</dbReference>
<evidence type="ECO:0000313" key="17">
    <source>
        <dbReference type="EMBL" id="KAL0812158.1"/>
    </source>
</evidence>
<keyword evidence="10" id="KW-0229">DNA integration</keyword>